<gene>
    <name evidence="2" type="ORF">QSG27_06650</name>
</gene>
<proteinExistence type="predicted"/>
<evidence type="ECO:0000256" key="1">
    <source>
        <dbReference type="SAM" id="MobiDB-lite"/>
    </source>
</evidence>
<dbReference type="Proteomes" id="UP001227317">
    <property type="component" value="Unassembled WGS sequence"/>
</dbReference>
<name>A0ABU0WDW6_9PROT</name>
<comment type="caution">
    <text evidence="2">The sequence shown here is derived from an EMBL/GenBank/DDBJ whole genome shotgun (WGS) entry which is preliminary data.</text>
</comment>
<organism evidence="2 3">
    <name type="scientific">Azospirillum isscasi</name>
    <dbReference type="NCBI Taxonomy" id="3053926"/>
    <lineage>
        <taxon>Bacteria</taxon>
        <taxon>Pseudomonadati</taxon>
        <taxon>Pseudomonadota</taxon>
        <taxon>Alphaproteobacteria</taxon>
        <taxon>Rhodospirillales</taxon>
        <taxon>Azospirillaceae</taxon>
        <taxon>Azospirillum</taxon>
    </lineage>
</organism>
<feature type="region of interest" description="Disordered" evidence="1">
    <location>
        <begin position="256"/>
        <end position="276"/>
    </location>
</feature>
<evidence type="ECO:0000313" key="2">
    <source>
        <dbReference type="EMBL" id="MDQ2102370.1"/>
    </source>
</evidence>
<dbReference type="RefSeq" id="WP_306704431.1">
    <property type="nucleotide sequence ID" value="NZ_JAUJFI010000021.1"/>
</dbReference>
<dbReference type="EMBL" id="JAUJFI010000021">
    <property type="protein sequence ID" value="MDQ2102370.1"/>
    <property type="molecule type" value="Genomic_DNA"/>
</dbReference>
<keyword evidence="3" id="KW-1185">Reference proteome</keyword>
<reference evidence="2 3" key="1">
    <citation type="submission" date="2023-06" db="EMBL/GenBank/DDBJ databases">
        <title>Azospirillum isscasensis sp.nov, a bacterium isolated from rhizosphere soil of rice.</title>
        <authorList>
            <person name="Wang H."/>
        </authorList>
    </citation>
    <scope>NUCLEOTIDE SEQUENCE [LARGE SCALE GENOMIC DNA]</scope>
    <source>
        <strain evidence="2 3">C340-1</strain>
    </source>
</reference>
<accession>A0ABU0WDW6</accession>
<protein>
    <recommendedName>
        <fullName evidence="4">Methyltransferase</fullName>
    </recommendedName>
</protein>
<evidence type="ECO:0000313" key="3">
    <source>
        <dbReference type="Proteomes" id="UP001227317"/>
    </source>
</evidence>
<evidence type="ECO:0008006" key="4">
    <source>
        <dbReference type="Google" id="ProtNLM"/>
    </source>
</evidence>
<sequence length="276" mass="30847">MLREAFEYLTTPCPPLARRYGYLAEALALGARYRRQRRAWAPHVDACRRFVLEATERVPQGGRALVAGSGLLIEVPLPALAERFEDVLLIDMVHTHAVRRQAKRHSNVRLLTLDLTGALAPLDTALSNGTPLPCPSPPDLPGERFNFAISCNLLSQLPLLPLDAIDRKAPGTPQAERERFAQALARSHLSWLTRVAEQAALFTDTESLWLEHGALQEREDSTWGLDLPPPDRSWDWDIAPAPEEDRRRSLRHRVGAWFNPPAPDGLSPCGRHRSPP</sequence>